<evidence type="ECO:0000256" key="1">
    <source>
        <dbReference type="SAM" id="MobiDB-lite"/>
    </source>
</evidence>
<accession>G3HRF1</accession>
<feature type="compositionally biased region" description="Basic and acidic residues" evidence="1">
    <location>
        <begin position="7"/>
        <end position="21"/>
    </location>
</feature>
<gene>
    <name evidence="2" type="ORF">I79_013418</name>
</gene>
<evidence type="ECO:0000313" key="3">
    <source>
        <dbReference type="Proteomes" id="UP000001075"/>
    </source>
</evidence>
<organism evidence="2 3">
    <name type="scientific">Cricetulus griseus</name>
    <name type="common">Chinese hamster</name>
    <name type="synonym">Cricetulus barabensis griseus</name>
    <dbReference type="NCBI Taxonomy" id="10029"/>
    <lineage>
        <taxon>Eukaryota</taxon>
        <taxon>Metazoa</taxon>
        <taxon>Chordata</taxon>
        <taxon>Craniata</taxon>
        <taxon>Vertebrata</taxon>
        <taxon>Euteleostomi</taxon>
        <taxon>Mammalia</taxon>
        <taxon>Eutheria</taxon>
        <taxon>Euarchontoglires</taxon>
        <taxon>Glires</taxon>
        <taxon>Rodentia</taxon>
        <taxon>Myomorpha</taxon>
        <taxon>Muroidea</taxon>
        <taxon>Cricetidae</taxon>
        <taxon>Cricetinae</taxon>
        <taxon>Cricetulus</taxon>
    </lineage>
</organism>
<reference evidence="3" key="1">
    <citation type="journal article" date="2011" name="Nat. Biotechnol.">
        <title>The genomic sequence of the Chinese hamster ovary (CHO)-K1 cell line.</title>
        <authorList>
            <person name="Xu X."/>
            <person name="Nagarajan H."/>
            <person name="Lewis N.E."/>
            <person name="Pan S."/>
            <person name="Cai Z."/>
            <person name="Liu X."/>
            <person name="Chen W."/>
            <person name="Xie M."/>
            <person name="Wang W."/>
            <person name="Hammond S."/>
            <person name="Andersen M.R."/>
            <person name="Neff N."/>
            <person name="Passarelli B."/>
            <person name="Koh W."/>
            <person name="Fan H.C."/>
            <person name="Wang J."/>
            <person name="Gui Y."/>
            <person name="Lee K.H."/>
            <person name="Betenbaugh M.J."/>
            <person name="Quake S.R."/>
            <person name="Famili I."/>
            <person name="Palsson B.O."/>
            <person name="Wang J."/>
        </authorList>
    </citation>
    <scope>NUCLEOTIDE SEQUENCE [LARGE SCALE GENOMIC DNA]</scope>
    <source>
        <strain evidence="3">CHO K1 cell line</strain>
    </source>
</reference>
<protein>
    <submittedName>
        <fullName evidence="2">Uncharacterized protein</fullName>
    </submittedName>
</protein>
<feature type="compositionally biased region" description="Basic and acidic residues" evidence="1">
    <location>
        <begin position="63"/>
        <end position="79"/>
    </location>
</feature>
<dbReference type="InParanoid" id="G3HRF1"/>
<dbReference type="AlphaFoldDB" id="G3HRF1"/>
<sequence>MGNLHWSHWERDLPATETCKERHSKQKKKHKRKQNRSPGELEGQGARGKKGRVGVDLVGQEQAGRDCKRQGEDEGRKQAEQFGVLPEPWVKKSPPTTRAHLPLSRPTEGDGEQGKQGAACTVEMCPWRIPRGNM</sequence>
<name>G3HRF1_CRIGR</name>
<dbReference type="Proteomes" id="UP000001075">
    <property type="component" value="Unassembled WGS sequence"/>
</dbReference>
<dbReference type="EMBL" id="JH000634">
    <property type="protein sequence ID" value="EGV98724.1"/>
    <property type="molecule type" value="Genomic_DNA"/>
</dbReference>
<evidence type="ECO:0000313" key="2">
    <source>
        <dbReference type="EMBL" id="EGV98724.1"/>
    </source>
</evidence>
<feature type="region of interest" description="Disordered" evidence="1">
    <location>
        <begin position="1"/>
        <end position="119"/>
    </location>
</feature>
<proteinExistence type="predicted"/>
<feature type="compositionally biased region" description="Basic residues" evidence="1">
    <location>
        <begin position="22"/>
        <end position="35"/>
    </location>
</feature>